<dbReference type="Proteomes" id="UP001142489">
    <property type="component" value="Unassembled WGS sequence"/>
</dbReference>
<dbReference type="EMBL" id="JAPFRF010000011">
    <property type="protein sequence ID" value="KAJ7316619.1"/>
    <property type="molecule type" value="Genomic_DNA"/>
</dbReference>
<evidence type="ECO:0000256" key="1">
    <source>
        <dbReference type="SAM" id="Coils"/>
    </source>
</evidence>
<keyword evidence="3" id="KW-1185">Reference proteome</keyword>
<gene>
    <name evidence="2" type="ORF">JRQ81_002781</name>
</gene>
<organism evidence="2 3">
    <name type="scientific">Phrynocephalus forsythii</name>
    <dbReference type="NCBI Taxonomy" id="171643"/>
    <lineage>
        <taxon>Eukaryota</taxon>
        <taxon>Metazoa</taxon>
        <taxon>Chordata</taxon>
        <taxon>Craniata</taxon>
        <taxon>Vertebrata</taxon>
        <taxon>Euteleostomi</taxon>
        <taxon>Lepidosauria</taxon>
        <taxon>Squamata</taxon>
        <taxon>Bifurcata</taxon>
        <taxon>Unidentata</taxon>
        <taxon>Episquamata</taxon>
        <taxon>Toxicofera</taxon>
        <taxon>Iguania</taxon>
        <taxon>Acrodonta</taxon>
        <taxon>Agamidae</taxon>
        <taxon>Agaminae</taxon>
        <taxon>Phrynocephalus</taxon>
    </lineage>
</organism>
<protein>
    <submittedName>
        <fullName evidence="2">Uncharacterized protein</fullName>
    </submittedName>
</protein>
<feature type="coiled-coil region" evidence="1">
    <location>
        <begin position="12"/>
        <end position="46"/>
    </location>
</feature>
<name>A0A9Q1AWU8_9SAUR</name>
<sequence length="182" mass="20193">MLEPPPSAKPLAADVDRKLEEGQKNVRLLRSELQKLGESLQSAERACCHSTSAGKLRDALFKCDNILAKQDQTLAELQNNMMLVKIDMRKKAACIAEQYQTVQKLQAAAAVPLPPPSSAKKRLCVNNENVQPKSQPPVKRPFLHNLLTRSAARSGLTESPYSRILRSRGSPPFKPMLFGKKH</sequence>
<evidence type="ECO:0000313" key="3">
    <source>
        <dbReference type="Proteomes" id="UP001142489"/>
    </source>
</evidence>
<proteinExistence type="predicted"/>
<dbReference type="OrthoDB" id="2403182at2759"/>
<reference evidence="2" key="1">
    <citation type="journal article" date="2023" name="DNA Res.">
        <title>Chromosome-level genome assembly of Phrynocephalus forsythii using third-generation DNA sequencing and Hi-C analysis.</title>
        <authorList>
            <person name="Qi Y."/>
            <person name="Zhao W."/>
            <person name="Zhao Y."/>
            <person name="Niu C."/>
            <person name="Cao S."/>
            <person name="Zhang Y."/>
        </authorList>
    </citation>
    <scope>NUCLEOTIDE SEQUENCE</scope>
    <source>
        <tissue evidence="2">Muscle</tissue>
    </source>
</reference>
<evidence type="ECO:0000313" key="2">
    <source>
        <dbReference type="EMBL" id="KAJ7316619.1"/>
    </source>
</evidence>
<dbReference type="AlphaFoldDB" id="A0A9Q1AWU8"/>
<keyword evidence="1" id="KW-0175">Coiled coil</keyword>
<accession>A0A9Q1AWU8</accession>
<comment type="caution">
    <text evidence="2">The sequence shown here is derived from an EMBL/GenBank/DDBJ whole genome shotgun (WGS) entry which is preliminary data.</text>
</comment>